<feature type="region of interest" description="Disordered" evidence="1">
    <location>
        <begin position="29"/>
        <end position="57"/>
    </location>
</feature>
<dbReference type="EMBL" id="JBHTBJ010000003">
    <property type="protein sequence ID" value="MFC7273644.1"/>
    <property type="molecule type" value="Genomic_DNA"/>
</dbReference>
<comment type="caution">
    <text evidence="3">The sequence shown here is derived from an EMBL/GenBank/DDBJ whole genome shotgun (WGS) entry which is preliminary data.</text>
</comment>
<dbReference type="RefSeq" id="WP_378965217.1">
    <property type="nucleotide sequence ID" value="NZ_JBHTBJ010000003.1"/>
</dbReference>
<reference evidence="4" key="1">
    <citation type="journal article" date="2019" name="Int. J. Syst. Evol. Microbiol.">
        <title>The Global Catalogue of Microorganisms (GCM) 10K type strain sequencing project: providing services to taxonomists for standard genome sequencing and annotation.</title>
        <authorList>
            <consortium name="The Broad Institute Genomics Platform"/>
            <consortium name="The Broad Institute Genome Sequencing Center for Infectious Disease"/>
            <person name="Wu L."/>
            <person name="Ma J."/>
        </authorList>
    </citation>
    <scope>NUCLEOTIDE SEQUENCE [LARGE SCALE GENOMIC DNA]</scope>
    <source>
        <strain evidence="4">XZYJT-10</strain>
    </source>
</reference>
<name>A0ABW2HP74_9ACTN</name>
<keyword evidence="2" id="KW-0472">Membrane</keyword>
<keyword evidence="4" id="KW-1185">Reference proteome</keyword>
<evidence type="ECO:0000256" key="1">
    <source>
        <dbReference type="SAM" id="MobiDB-lite"/>
    </source>
</evidence>
<sequence length="291" mass="29853">MLYGTPQRREHRVPGGAPALLGSVIAAARPPGRRGNGGVGQHRSPARQRSRAAGEPQRTAQLLVRGLAALILLALVSLTAFFVLAGRRGGGGAAAGPDSIAAGMLASRTVDADPLTVEEVFPDSDSVRPAGARPYRITLTHIDASCDTATTGSLGGLLAGHGCSQVVRAGLVAPYGDYRVTAGVFNLADAAGAADVDDVLRRLVETGDGSFATLPAARLGPDALPTAQIGWRTRGHYLLYCVINRPDDGVVAADDPYASRITVDLVDSYLGTTILGRRAAGVPAGPLPEGP</sequence>
<proteinExistence type="predicted"/>
<dbReference type="Proteomes" id="UP001596548">
    <property type="component" value="Unassembled WGS sequence"/>
</dbReference>
<evidence type="ECO:0000313" key="3">
    <source>
        <dbReference type="EMBL" id="MFC7273644.1"/>
    </source>
</evidence>
<keyword evidence="2" id="KW-1133">Transmembrane helix</keyword>
<keyword evidence="2" id="KW-0812">Transmembrane</keyword>
<protein>
    <submittedName>
        <fullName evidence="3">Uncharacterized protein</fullName>
    </submittedName>
</protein>
<organism evidence="3 4">
    <name type="scientific">Paractinoplanes rhizophilus</name>
    <dbReference type="NCBI Taxonomy" id="1416877"/>
    <lineage>
        <taxon>Bacteria</taxon>
        <taxon>Bacillati</taxon>
        <taxon>Actinomycetota</taxon>
        <taxon>Actinomycetes</taxon>
        <taxon>Micromonosporales</taxon>
        <taxon>Micromonosporaceae</taxon>
        <taxon>Paractinoplanes</taxon>
    </lineage>
</organism>
<evidence type="ECO:0000313" key="4">
    <source>
        <dbReference type="Proteomes" id="UP001596548"/>
    </source>
</evidence>
<feature type="transmembrane region" description="Helical" evidence="2">
    <location>
        <begin position="62"/>
        <end position="84"/>
    </location>
</feature>
<evidence type="ECO:0000256" key="2">
    <source>
        <dbReference type="SAM" id="Phobius"/>
    </source>
</evidence>
<accession>A0ABW2HP74</accession>
<gene>
    <name evidence="3" type="ORF">ACFQS1_06625</name>
</gene>